<feature type="domain" description="PAC" evidence="15">
    <location>
        <begin position="871"/>
        <end position="924"/>
    </location>
</feature>
<dbReference type="CDD" id="cd16434">
    <property type="entry name" value="CheB-CheR_fusion"/>
    <property type="match status" value="1"/>
</dbReference>
<feature type="active site" evidence="8">
    <location>
        <position position="222"/>
    </location>
</feature>
<dbReference type="InterPro" id="IPR000673">
    <property type="entry name" value="Sig_transdc_resp-reg_Me-estase"/>
</dbReference>
<evidence type="ECO:0000259" key="15">
    <source>
        <dbReference type="PROSITE" id="PS50113"/>
    </source>
</evidence>
<feature type="active site" evidence="8">
    <location>
        <position position="130"/>
    </location>
</feature>
<dbReference type="InterPro" id="IPR000014">
    <property type="entry name" value="PAS"/>
</dbReference>
<dbReference type="Gene3D" id="1.10.155.10">
    <property type="entry name" value="Chemotaxis receptor methyltransferase CheR, N-terminal domain"/>
    <property type="match status" value="1"/>
</dbReference>
<dbReference type="InterPro" id="IPR035909">
    <property type="entry name" value="CheB_C"/>
</dbReference>
<dbReference type="SUPFAM" id="SSF52172">
    <property type="entry name" value="CheY-like"/>
    <property type="match status" value="1"/>
</dbReference>
<dbReference type="Gene3D" id="1.10.287.130">
    <property type="match status" value="1"/>
</dbReference>
<keyword evidence="8" id="KW-0378">Hydrolase</keyword>
<dbReference type="CDD" id="cd17580">
    <property type="entry name" value="REC_2_DhkD-like"/>
    <property type="match status" value="1"/>
</dbReference>
<dbReference type="Gene3D" id="3.40.50.2300">
    <property type="match status" value="1"/>
</dbReference>
<feature type="active site" evidence="8">
    <location>
        <position position="103"/>
    </location>
</feature>
<dbReference type="Pfam" id="PF00072">
    <property type="entry name" value="Response_reg"/>
    <property type="match status" value="1"/>
</dbReference>
<dbReference type="SMART" id="SM00086">
    <property type="entry name" value="PAC"/>
    <property type="match status" value="2"/>
</dbReference>
<dbReference type="Pfam" id="PF13596">
    <property type="entry name" value="PAS_10"/>
    <property type="match status" value="1"/>
</dbReference>
<dbReference type="InterPro" id="IPR035965">
    <property type="entry name" value="PAS-like_dom_sf"/>
</dbReference>
<dbReference type="KEGG" id="llh:I41_40490"/>
<evidence type="ECO:0000256" key="4">
    <source>
        <dbReference type="ARBA" id="ARBA00022603"/>
    </source>
</evidence>
<dbReference type="PRINTS" id="PR00996">
    <property type="entry name" value="CHERMTFRASE"/>
</dbReference>
<dbReference type="GO" id="GO:0006935">
    <property type="term" value="P:chemotaxis"/>
    <property type="evidence" value="ECO:0007669"/>
    <property type="project" value="UniProtKB-UniRule"/>
</dbReference>
<dbReference type="CDD" id="cd00082">
    <property type="entry name" value="HisKA"/>
    <property type="match status" value="1"/>
</dbReference>
<keyword evidence="4" id="KW-0489">Methyltransferase</keyword>
<evidence type="ECO:0000259" key="16">
    <source>
        <dbReference type="PROSITE" id="PS50122"/>
    </source>
</evidence>
<gene>
    <name evidence="18" type="primary">tmoS_1</name>
    <name evidence="18" type="ORF">I41_40490</name>
</gene>
<dbReference type="Pfam" id="PF01339">
    <property type="entry name" value="CheB_methylest"/>
    <property type="match status" value="1"/>
</dbReference>
<dbReference type="PROSITE" id="PS50109">
    <property type="entry name" value="HIS_KIN"/>
    <property type="match status" value="1"/>
</dbReference>
<dbReference type="InterPro" id="IPR003661">
    <property type="entry name" value="HisK_dim/P_dom"/>
</dbReference>
<feature type="domain" description="Response regulatory" evidence="13">
    <location>
        <begin position="1327"/>
        <end position="1443"/>
    </location>
</feature>
<dbReference type="SUPFAM" id="SSF55785">
    <property type="entry name" value="PYP-like sensor domain (PAS domain)"/>
    <property type="match status" value="2"/>
</dbReference>
<dbReference type="InterPro" id="IPR011006">
    <property type="entry name" value="CheY-like_superfamily"/>
</dbReference>
<dbReference type="CDD" id="cd00130">
    <property type="entry name" value="PAS"/>
    <property type="match status" value="1"/>
</dbReference>
<dbReference type="SUPFAM" id="SSF47757">
    <property type="entry name" value="Chemotaxis receptor methyltransferase CheR, N-terminal domain"/>
    <property type="match status" value="1"/>
</dbReference>
<evidence type="ECO:0000259" key="17">
    <source>
        <dbReference type="PROSITE" id="PS50123"/>
    </source>
</evidence>
<feature type="domain" description="PAS" evidence="14">
    <location>
        <begin position="921"/>
        <end position="994"/>
    </location>
</feature>
<dbReference type="SUPFAM" id="SSF55874">
    <property type="entry name" value="ATPase domain of HSP90 chaperone/DNA topoisomerase II/histidine kinase"/>
    <property type="match status" value="1"/>
</dbReference>
<dbReference type="InterPro" id="IPR001610">
    <property type="entry name" value="PAC"/>
</dbReference>
<evidence type="ECO:0000256" key="10">
    <source>
        <dbReference type="SAM" id="Coils"/>
    </source>
</evidence>
<evidence type="ECO:0000256" key="9">
    <source>
        <dbReference type="PROSITE-ProRule" id="PRU00169"/>
    </source>
</evidence>
<dbReference type="Pfam" id="PF13426">
    <property type="entry name" value="PAS_9"/>
    <property type="match status" value="1"/>
</dbReference>
<evidence type="ECO:0000256" key="3">
    <source>
        <dbReference type="ARBA" id="ARBA00022553"/>
    </source>
</evidence>
<dbReference type="InterPro" id="IPR036097">
    <property type="entry name" value="HisK_dim/P_sf"/>
</dbReference>
<dbReference type="SMART" id="SM00448">
    <property type="entry name" value="REC"/>
    <property type="match status" value="1"/>
</dbReference>
<dbReference type="SMART" id="SM00387">
    <property type="entry name" value="HATPase_c"/>
    <property type="match status" value="1"/>
</dbReference>
<reference evidence="18 19" key="1">
    <citation type="submission" date="2019-02" db="EMBL/GenBank/DDBJ databases">
        <title>Deep-cultivation of Planctomycetes and their phenomic and genomic characterization uncovers novel biology.</title>
        <authorList>
            <person name="Wiegand S."/>
            <person name="Jogler M."/>
            <person name="Boedeker C."/>
            <person name="Pinto D."/>
            <person name="Vollmers J."/>
            <person name="Rivas-Marin E."/>
            <person name="Kohn T."/>
            <person name="Peeters S.H."/>
            <person name="Heuer A."/>
            <person name="Rast P."/>
            <person name="Oberbeckmann S."/>
            <person name="Bunk B."/>
            <person name="Jeske O."/>
            <person name="Meyerdierks A."/>
            <person name="Storesund J.E."/>
            <person name="Kallscheuer N."/>
            <person name="Luecker S."/>
            <person name="Lage O.M."/>
            <person name="Pohl T."/>
            <person name="Merkel B.J."/>
            <person name="Hornburger P."/>
            <person name="Mueller R.-W."/>
            <person name="Bruemmer F."/>
            <person name="Labrenz M."/>
            <person name="Spormann A.M."/>
            <person name="Op den Camp H."/>
            <person name="Overmann J."/>
            <person name="Amann R."/>
            <person name="Jetten M.S.M."/>
            <person name="Mascher T."/>
            <person name="Medema M.H."/>
            <person name="Devos D.P."/>
            <person name="Kaster A.-K."/>
            <person name="Ovreas L."/>
            <person name="Rohde M."/>
            <person name="Galperin M.Y."/>
            <person name="Jogler C."/>
        </authorList>
    </citation>
    <scope>NUCLEOTIDE SEQUENCE [LARGE SCALE GENOMIC DNA]</scope>
    <source>
        <strain evidence="18 19">I41</strain>
    </source>
</reference>
<evidence type="ECO:0000256" key="2">
    <source>
        <dbReference type="ARBA" id="ARBA00001541"/>
    </source>
</evidence>
<dbReference type="GO" id="GO:0000156">
    <property type="term" value="F:phosphorelay response regulator activity"/>
    <property type="evidence" value="ECO:0007669"/>
    <property type="project" value="InterPro"/>
</dbReference>
<dbReference type="EC" id="2.7.13.3" evidence="18"/>
<dbReference type="GO" id="GO:0005737">
    <property type="term" value="C:cytoplasm"/>
    <property type="evidence" value="ECO:0007669"/>
    <property type="project" value="InterPro"/>
</dbReference>
<dbReference type="PROSITE" id="PS50110">
    <property type="entry name" value="RESPONSE_REGULATORY"/>
    <property type="match status" value="1"/>
</dbReference>
<dbReference type="Pfam" id="PF01739">
    <property type="entry name" value="CheR"/>
    <property type="match status" value="1"/>
</dbReference>
<dbReference type="SMART" id="SM00388">
    <property type="entry name" value="HisKA"/>
    <property type="match status" value="1"/>
</dbReference>
<dbReference type="InterPro" id="IPR050903">
    <property type="entry name" value="Bact_Chemotaxis_MeTrfase"/>
</dbReference>
<dbReference type="InterPro" id="IPR005467">
    <property type="entry name" value="His_kinase_dom"/>
</dbReference>
<proteinExistence type="predicted"/>
<dbReference type="PANTHER" id="PTHR24422:SF27">
    <property type="entry name" value="PROTEIN-GLUTAMATE O-METHYLTRANSFERASE"/>
    <property type="match status" value="1"/>
</dbReference>
<dbReference type="Gene3D" id="3.40.50.150">
    <property type="entry name" value="Vaccinia Virus protein VP39"/>
    <property type="match status" value="1"/>
</dbReference>
<dbReference type="GO" id="GO:0008984">
    <property type="term" value="F:protein-glutamate methylesterase activity"/>
    <property type="evidence" value="ECO:0007669"/>
    <property type="project" value="InterPro"/>
</dbReference>
<evidence type="ECO:0000259" key="13">
    <source>
        <dbReference type="PROSITE" id="PS50110"/>
    </source>
</evidence>
<dbReference type="PROSITE" id="PS50113">
    <property type="entry name" value="PAC"/>
    <property type="match status" value="2"/>
</dbReference>
<feature type="domain" description="PAC" evidence="15">
    <location>
        <begin position="998"/>
        <end position="1050"/>
    </location>
</feature>
<feature type="domain" description="CheB-type methylesterase" evidence="16">
    <location>
        <begin position="91"/>
        <end position="280"/>
    </location>
</feature>
<dbReference type="InterPro" id="IPR000700">
    <property type="entry name" value="PAS-assoc_C"/>
</dbReference>
<dbReference type="SUPFAM" id="SSF47384">
    <property type="entry name" value="Homodimeric domain of signal transducing histidine kinase"/>
    <property type="match status" value="1"/>
</dbReference>
<dbReference type="InterPro" id="IPR036804">
    <property type="entry name" value="CheR_N_sf"/>
</dbReference>
<dbReference type="SMART" id="SM00091">
    <property type="entry name" value="PAS"/>
    <property type="match status" value="2"/>
</dbReference>
<dbReference type="SUPFAM" id="SSF52738">
    <property type="entry name" value="Methylesterase CheB, C-terminal domain"/>
    <property type="match status" value="1"/>
</dbReference>
<accession>A0A517U2I7</accession>
<dbReference type="PROSITE" id="PS50122">
    <property type="entry name" value="CHEB"/>
    <property type="match status" value="1"/>
</dbReference>
<dbReference type="FunFam" id="3.30.565.10:FF:000006">
    <property type="entry name" value="Sensor histidine kinase WalK"/>
    <property type="match status" value="1"/>
</dbReference>
<feature type="domain" description="CheR-type methyltransferase" evidence="17">
    <location>
        <begin position="301"/>
        <end position="561"/>
    </location>
</feature>
<evidence type="ECO:0000259" key="14">
    <source>
        <dbReference type="PROSITE" id="PS50112"/>
    </source>
</evidence>
<evidence type="ECO:0000256" key="8">
    <source>
        <dbReference type="PROSITE-ProRule" id="PRU00050"/>
    </source>
</evidence>
<dbReference type="EMBL" id="CP036339">
    <property type="protein sequence ID" value="QDT74845.1"/>
    <property type="molecule type" value="Genomic_DNA"/>
</dbReference>
<dbReference type="GO" id="GO:0032259">
    <property type="term" value="P:methylation"/>
    <property type="evidence" value="ECO:0007669"/>
    <property type="project" value="UniProtKB-KW"/>
</dbReference>
<dbReference type="InterPro" id="IPR001789">
    <property type="entry name" value="Sig_transdc_resp-reg_receiver"/>
</dbReference>
<evidence type="ECO:0000256" key="6">
    <source>
        <dbReference type="ARBA" id="ARBA00022691"/>
    </source>
</evidence>
<dbReference type="GO" id="GO:0008983">
    <property type="term" value="F:protein-glutamate O-methyltransferase activity"/>
    <property type="evidence" value="ECO:0007669"/>
    <property type="project" value="UniProtKB-EC"/>
</dbReference>
<dbReference type="SUPFAM" id="SSF53335">
    <property type="entry name" value="S-adenosyl-L-methionine-dependent methyltransferases"/>
    <property type="match status" value="1"/>
</dbReference>
<dbReference type="PROSITE" id="PS50123">
    <property type="entry name" value="CHER"/>
    <property type="match status" value="1"/>
</dbReference>
<dbReference type="Pfam" id="PF03705">
    <property type="entry name" value="CheR_N"/>
    <property type="match status" value="1"/>
</dbReference>
<dbReference type="PANTHER" id="PTHR24422">
    <property type="entry name" value="CHEMOTAXIS PROTEIN METHYLTRANSFERASE"/>
    <property type="match status" value="1"/>
</dbReference>
<keyword evidence="5 18" id="KW-0808">Transferase</keyword>
<name>A0A517U2I7_9BACT</name>
<evidence type="ECO:0000256" key="7">
    <source>
        <dbReference type="ARBA" id="ARBA00022777"/>
    </source>
</evidence>
<evidence type="ECO:0000256" key="5">
    <source>
        <dbReference type="ARBA" id="ARBA00022679"/>
    </source>
</evidence>
<keyword evidence="8" id="KW-0145">Chemotaxis</keyword>
<keyword evidence="6" id="KW-0949">S-adenosyl-L-methionine</keyword>
<dbReference type="NCBIfam" id="TIGR00229">
    <property type="entry name" value="sensory_box"/>
    <property type="match status" value="1"/>
</dbReference>
<dbReference type="InterPro" id="IPR022642">
    <property type="entry name" value="CheR_C"/>
</dbReference>
<evidence type="ECO:0000313" key="18">
    <source>
        <dbReference type="EMBL" id="QDT74845.1"/>
    </source>
</evidence>
<keyword evidence="19" id="KW-1185">Reference proteome</keyword>
<dbReference type="InterPro" id="IPR022641">
    <property type="entry name" value="CheR_N"/>
</dbReference>
<dbReference type="Gene3D" id="3.30.565.10">
    <property type="entry name" value="Histidine kinase-like ATPase, C-terminal domain"/>
    <property type="match status" value="1"/>
</dbReference>
<feature type="coiled-coil region" evidence="10">
    <location>
        <begin position="1041"/>
        <end position="1089"/>
    </location>
</feature>
<feature type="region of interest" description="Disordered" evidence="11">
    <location>
        <begin position="1"/>
        <end position="24"/>
    </location>
</feature>
<dbReference type="Proteomes" id="UP000317909">
    <property type="component" value="Chromosome"/>
</dbReference>
<dbReference type="GO" id="GO:0000155">
    <property type="term" value="F:phosphorelay sensor kinase activity"/>
    <property type="evidence" value="ECO:0007669"/>
    <property type="project" value="InterPro"/>
</dbReference>
<organism evidence="18 19">
    <name type="scientific">Lacipirellula limnantheis</name>
    <dbReference type="NCBI Taxonomy" id="2528024"/>
    <lineage>
        <taxon>Bacteria</taxon>
        <taxon>Pseudomonadati</taxon>
        <taxon>Planctomycetota</taxon>
        <taxon>Planctomycetia</taxon>
        <taxon>Pirellulales</taxon>
        <taxon>Lacipirellulaceae</taxon>
        <taxon>Lacipirellula</taxon>
    </lineage>
</organism>
<feature type="coiled-coil region" evidence="10">
    <location>
        <begin position="732"/>
        <end position="805"/>
    </location>
</feature>
<evidence type="ECO:0000259" key="12">
    <source>
        <dbReference type="PROSITE" id="PS50109"/>
    </source>
</evidence>
<dbReference type="SMART" id="SM00138">
    <property type="entry name" value="MeTrc"/>
    <property type="match status" value="1"/>
</dbReference>
<evidence type="ECO:0000256" key="11">
    <source>
        <dbReference type="SAM" id="MobiDB-lite"/>
    </source>
</evidence>
<comment type="catalytic activity">
    <reaction evidence="1">
        <text>ATP + protein L-histidine = ADP + protein N-phospho-L-histidine.</text>
        <dbReference type="EC" id="2.7.13.3"/>
    </reaction>
</comment>
<protein>
    <submittedName>
        <fullName evidence="18">Sensor histidine kinase TmoS</fullName>
        <ecNumber evidence="18">2.7.13.3</ecNumber>
    </submittedName>
</protein>
<dbReference type="InterPro" id="IPR036890">
    <property type="entry name" value="HATPase_C_sf"/>
</dbReference>
<dbReference type="InterPro" id="IPR029063">
    <property type="entry name" value="SAM-dependent_MTases_sf"/>
</dbReference>
<dbReference type="Pfam" id="PF02518">
    <property type="entry name" value="HATPase_c"/>
    <property type="match status" value="1"/>
</dbReference>
<dbReference type="Gene3D" id="3.40.50.180">
    <property type="entry name" value="Methylesterase CheB, C-terminal domain"/>
    <property type="match status" value="1"/>
</dbReference>
<dbReference type="InterPro" id="IPR000780">
    <property type="entry name" value="CheR_MeTrfase"/>
</dbReference>
<dbReference type="PROSITE" id="PS50112">
    <property type="entry name" value="PAS"/>
    <property type="match status" value="1"/>
</dbReference>
<sequence length="1450" mass="160093">MAARVAATAVGERPTSRGAARESRQRRFAAATGAVFAARGDGTVTSLRLPPRTGADISYGQGMDRAKHLANDAVDDVSDDLPRRQLEPAPPGERPYVVGIGASAGGLESLERFFKSMPSDSGLAFVVIQHLSPDFKSLMDELLARNTKMRIHRVENGMDVDANSIYLIPPKKEMIISGGKLLLTDKDPDQELSLPIDHFFRSLAQDVGSCSAAIVLSGTGSDGSRGIIDIHNAGGLVMAQSEASAKFDGMPKSARDTGVVDHVLSPEEMPAQLAKHLSRAQLNYHCNVAHEAEDAADLEGYDAIFKLLRDEYGIDFSYYKPNTVSRRIERRLSMNQSTDLNEYVDQLRVDLPELNALYKDLLIGVTRFFRDREAYERLERDVLPELIAKAKPDQELRAWVAGCATGEEPYSLAILLYEQLSKLDRPLSVKIFASDVHQSSLEFASAAVYDEEALAKVSPERLNRFFIRRGDRYQVSNELRQLVVFARHNVMKDAPFTKLDLISCRNLLIYFQPPAQRKALSLFHFGLKTRGVLFLGPSETLGELSNEFEVLDDHWKIFRKRRDVRLPADMRIPLSTPVGTFRASPTPPAHSGFDASLMSTYDRLLEEFMPAGLLVTDGRQLVHTFGDAGRYLRHRAGRPTTDVLDLLEGDLKMALAGAIQRASKEQTPVIYHGIRAATPNGDEQLTLGVKPLLNRHGNLTHLFVSLDSLGAATSRERTASEMDVDEASKEHLNSLETELRYTRENLQATIEELETSNEELQASNEELVASNEELQSTNEELHSVNEELYTVNAEYQKKIVELTEMTDDMDNLLRSTEIGTIFLDRNLCIRKFTPQIGRAFDLLPQDVGRRIDSFSHNIRYPSLIADVGKVLETDVPLEREVQDRSGQWFFLRVLPYRSHSKLDGVVLTLIDVSALKRTEARLQQMSAIVESSEDAIVGMDLEGRITTWNRGAAKLYGYDASEATGQEIWLLAAHDSGESQSLLRDAHARTIAGKLRDQPVEMQSRRHDGNSMVVLCSFSPIREQNGVVIGVSMIARDISRQKEAESDRERYAEELETINSQLRAEVARRQKAEAEARDAVEKRDQFLAMLSHELRNPLAAVLNSASILQWDHLDKETVDEARGAIARQSKQMARLLDDLLDVSRITRGKIGIRAKTVDLCQTSRDAVEAVQPALEGRDLHLYIELPDHPIPVKGDAARLQQIQVNLLTNAIKYTPPGGEVALLAEQNGAEAVLRVRDTGIGIPAAMHDRIFDLFVQVDDAPGKTETGMGVGLTLVQTLVRLHGGTVEVTSGGIGEGSEFIVRLPIVGEEVASEMSRSDAAPSLQGMRVVLVEDREDIRTVTGKLLKAFGCEVTAAENGTKGIAAVASSDPDVALIDIGLPDLSGYDVAQQIRELPNGASVKLLALTGFGQPDDRERALSAGFDEHLVKPLEYQSLLKAISTASTNGAKKP</sequence>
<feature type="modified residue" description="4-aspartylphosphate" evidence="9">
    <location>
        <position position="1376"/>
    </location>
</feature>
<dbReference type="InterPro" id="IPR003594">
    <property type="entry name" value="HATPase_dom"/>
</dbReference>
<evidence type="ECO:0000313" key="19">
    <source>
        <dbReference type="Proteomes" id="UP000317909"/>
    </source>
</evidence>
<feature type="region of interest" description="Disordered" evidence="11">
    <location>
        <begin position="75"/>
        <end position="94"/>
    </location>
</feature>
<dbReference type="Pfam" id="PF00512">
    <property type="entry name" value="HisKA"/>
    <property type="match status" value="1"/>
</dbReference>
<keyword evidence="10" id="KW-0175">Coiled coil</keyword>
<evidence type="ECO:0000256" key="1">
    <source>
        <dbReference type="ARBA" id="ARBA00000085"/>
    </source>
</evidence>
<keyword evidence="3 9" id="KW-0597">Phosphoprotein</keyword>
<feature type="domain" description="Histidine kinase" evidence="12">
    <location>
        <begin position="1089"/>
        <end position="1307"/>
    </location>
</feature>
<comment type="catalytic activity">
    <reaction evidence="2">
        <text>L-glutamyl-[protein] + S-adenosyl-L-methionine = [protein]-L-glutamate 5-O-methyl ester + S-adenosyl-L-homocysteine</text>
        <dbReference type="Rhea" id="RHEA:24452"/>
        <dbReference type="Rhea" id="RHEA-COMP:10208"/>
        <dbReference type="Rhea" id="RHEA-COMP:10311"/>
        <dbReference type="ChEBI" id="CHEBI:29973"/>
        <dbReference type="ChEBI" id="CHEBI:57856"/>
        <dbReference type="ChEBI" id="CHEBI:59789"/>
        <dbReference type="ChEBI" id="CHEBI:82795"/>
        <dbReference type="EC" id="2.1.1.80"/>
    </reaction>
</comment>
<dbReference type="OrthoDB" id="288469at2"/>
<dbReference type="Gene3D" id="3.30.450.20">
    <property type="entry name" value="PAS domain"/>
    <property type="match status" value="2"/>
</dbReference>
<keyword evidence="7 18" id="KW-0418">Kinase</keyword>